<proteinExistence type="predicted"/>
<feature type="transmembrane region" description="Helical" evidence="1">
    <location>
        <begin position="51"/>
        <end position="70"/>
    </location>
</feature>
<keyword evidence="1" id="KW-0812">Transmembrane</keyword>
<dbReference type="EMBL" id="SRRU01000015">
    <property type="protein sequence ID" value="TGN74411.1"/>
    <property type="molecule type" value="Genomic_DNA"/>
</dbReference>
<feature type="transmembrane region" description="Helical" evidence="1">
    <location>
        <begin position="90"/>
        <end position="107"/>
    </location>
</feature>
<keyword evidence="1" id="KW-1133">Transmembrane helix</keyword>
<organism evidence="2 3">
    <name type="scientific">Streptomyces griseoluteus</name>
    <dbReference type="NCBI Taxonomy" id="29306"/>
    <lineage>
        <taxon>Bacteria</taxon>
        <taxon>Bacillati</taxon>
        <taxon>Actinomycetota</taxon>
        <taxon>Actinomycetes</taxon>
        <taxon>Kitasatosporales</taxon>
        <taxon>Streptomycetaceae</taxon>
        <taxon>Streptomyces</taxon>
    </lineage>
</organism>
<comment type="caution">
    <text evidence="2">The sequence shown here is derived from an EMBL/GenBank/DDBJ whole genome shotgun (WGS) entry which is preliminary data.</text>
</comment>
<dbReference type="Proteomes" id="UP000298513">
    <property type="component" value="Unassembled WGS sequence"/>
</dbReference>
<accession>A0A4Z1CZ88</accession>
<evidence type="ECO:0000256" key="1">
    <source>
        <dbReference type="SAM" id="Phobius"/>
    </source>
</evidence>
<keyword evidence="1" id="KW-0472">Membrane</keyword>
<gene>
    <name evidence="2" type="ORF">E5082_30490</name>
</gene>
<name>A0A4Z1CZ88_STRGP</name>
<keyword evidence="3" id="KW-1185">Reference proteome</keyword>
<reference evidence="2 3" key="1">
    <citation type="submission" date="2019-04" db="EMBL/GenBank/DDBJ databases">
        <title>Streptomyces sp. nov. Bv016 isolated from bark of Buahinia variegata.</title>
        <authorList>
            <person name="Kanchanasin P."/>
            <person name="Tanasupawat S."/>
            <person name="Yuki M."/>
            <person name="Kudo T."/>
        </authorList>
    </citation>
    <scope>NUCLEOTIDE SEQUENCE [LARGE SCALE GENOMIC DNA]</scope>
    <source>
        <strain evidence="2 3">JCM 4765</strain>
    </source>
</reference>
<evidence type="ECO:0000313" key="2">
    <source>
        <dbReference type="EMBL" id="TGN74411.1"/>
    </source>
</evidence>
<protein>
    <submittedName>
        <fullName evidence="2">Uncharacterized protein</fullName>
    </submittedName>
</protein>
<evidence type="ECO:0000313" key="3">
    <source>
        <dbReference type="Proteomes" id="UP000298513"/>
    </source>
</evidence>
<sequence>MRDLLVALHPKPWRERYGEEFRALLDDTDLTPRTLIDVVAHAATQHVRARFTLVLVALAIVASTSVTHLALQAGLTDNILWAPTTPRRALALSASLAPWAGLLVRTYRRHRKPIEKG</sequence>
<dbReference type="AlphaFoldDB" id="A0A4Z1CZ88"/>